<dbReference type="AlphaFoldDB" id="A0A6S6TB09"/>
<organism evidence="2">
    <name type="scientific">uncultured Thiotrichaceae bacterium</name>
    <dbReference type="NCBI Taxonomy" id="298394"/>
    <lineage>
        <taxon>Bacteria</taxon>
        <taxon>Pseudomonadati</taxon>
        <taxon>Pseudomonadota</taxon>
        <taxon>Gammaproteobacteria</taxon>
        <taxon>Thiotrichales</taxon>
        <taxon>Thiotrichaceae</taxon>
        <taxon>environmental samples</taxon>
    </lineage>
</organism>
<evidence type="ECO:0000256" key="1">
    <source>
        <dbReference type="SAM" id="SignalP"/>
    </source>
</evidence>
<accession>A0A6S6TB09</accession>
<sequence>MNTKQDIRHPHSVSYYALCCIVFFAATPVSAVEFNGVSAVPDYGRNDCISFKQGSSTNPLSFTFGYACVSEATCEVFSHGCADDYCNIPDYSKGTRTSLTSIPVTTPVNQINMAASGQKLKDHSQWCLVQDGAGNHWALDKWRGTQELFNLANQHETVVPCRSTDYFNSHLGCQPVSTH</sequence>
<reference evidence="2" key="1">
    <citation type="submission" date="2020-01" db="EMBL/GenBank/DDBJ databases">
        <authorList>
            <person name="Meier V. D."/>
            <person name="Meier V D."/>
        </authorList>
    </citation>
    <scope>NUCLEOTIDE SEQUENCE</scope>
    <source>
        <strain evidence="2">HLG_WM_MAG_08</strain>
    </source>
</reference>
<evidence type="ECO:0008006" key="3">
    <source>
        <dbReference type="Google" id="ProtNLM"/>
    </source>
</evidence>
<feature type="signal peptide" evidence="1">
    <location>
        <begin position="1"/>
        <end position="31"/>
    </location>
</feature>
<evidence type="ECO:0000313" key="2">
    <source>
        <dbReference type="EMBL" id="CAA6815386.1"/>
    </source>
</evidence>
<proteinExistence type="predicted"/>
<protein>
    <recommendedName>
        <fullName evidence="3">Secreted protein</fullName>
    </recommendedName>
</protein>
<dbReference type="EMBL" id="CACVAV010000249">
    <property type="protein sequence ID" value="CAA6815386.1"/>
    <property type="molecule type" value="Genomic_DNA"/>
</dbReference>
<keyword evidence="1" id="KW-0732">Signal</keyword>
<name>A0A6S6TB09_9GAMM</name>
<gene>
    <name evidence="2" type="ORF">HELGO_WM45054</name>
</gene>
<feature type="chain" id="PRO_5027878137" description="Secreted protein" evidence="1">
    <location>
        <begin position="32"/>
        <end position="179"/>
    </location>
</feature>